<dbReference type="Gene3D" id="3.40.50.150">
    <property type="entry name" value="Vaccinia Virus protein VP39"/>
    <property type="match status" value="1"/>
</dbReference>
<proteinExistence type="predicted"/>
<dbReference type="Proteomes" id="UP000254304">
    <property type="component" value="Unassembled WGS sequence"/>
</dbReference>
<evidence type="ECO:0000313" key="3">
    <source>
        <dbReference type="Proteomes" id="UP000254304"/>
    </source>
</evidence>
<reference evidence="2 3" key="1">
    <citation type="submission" date="2018-06" db="EMBL/GenBank/DDBJ databases">
        <authorList>
            <consortium name="Pathogen Informatics"/>
            <person name="Doyle S."/>
        </authorList>
    </citation>
    <scope>NUCLEOTIDE SEQUENCE [LARGE SCALE GENOMIC DNA]</scope>
    <source>
        <strain evidence="2 3">NCTC12157</strain>
    </source>
</reference>
<name>A0A377TGW3_9GAMM</name>
<dbReference type="AlphaFoldDB" id="A0A377TGW3"/>
<feature type="domain" description="Methyltransferase" evidence="1">
    <location>
        <begin position="9"/>
        <end position="67"/>
    </location>
</feature>
<dbReference type="CDD" id="cd02440">
    <property type="entry name" value="AdoMet_MTases"/>
    <property type="match status" value="1"/>
</dbReference>
<dbReference type="SUPFAM" id="SSF53335">
    <property type="entry name" value="S-adenosyl-L-methionine-dependent methyltransferases"/>
    <property type="match status" value="1"/>
</dbReference>
<gene>
    <name evidence="2" type="ORF">NCTC12157_05049</name>
</gene>
<dbReference type="InterPro" id="IPR029063">
    <property type="entry name" value="SAM-dependent_MTases_sf"/>
</dbReference>
<evidence type="ECO:0000259" key="1">
    <source>
        <dbReference type="Pfam" id="PF13847"/>
    </source>
</evidence>
<accession>A0A377TGW3</accession>
<dbReference type="InterPro" id="IPR025714">
    <property type="entry name" value="Methyltranfer_dom"/>
</dbReference>
<dbReference type="PANTHER" id="PTHR45445:SF2">
    <property type="entry name" value="METHYLTRANSFERASE TYPE 11 DOMAIN-CONTAINING PROTEIN"/>
    <property type="match status" value="1"/>
</dbReference>
<dbReference type="Pfam" id="PF13847">
    <property type="entry name" value="Methyltransf_31"/>
    <property type="match status" value="1"/>
</dbReference>
<organism evidence="2 3">
    <name type="scientific">Ewingella americana</name>
    <dbReference type="NCBI Taxonomy" id="41202"/>
    <lineage>
        <taxon>Bacteria</taxon>
        <taxon>Pseudomonadati</taxon>
        <taxon>Pseudomonadota</taxon>
        <taxon>Gammaproteobacteria</taxon>
        <taxon>Enterobacterales</taxon>
        <taxon>Yersiniaceae</taxon>
        <taxon>Ewingella</taxon>
    </lineage>
</organism>
<evidence type="ECO:0000313" key="2">
    <source>
        <dbReference type="EMBL" id="STS10450.1"/>
    </source>
</evidence>
<sequence>MGLSAELAAKVHFSQGDACNLKPQKEPYDLVLASNLIDRLREPKRFLRDVVTMIRPGGILMLSSPYTWLEEFTAEGELAGRRA</sequence>
<dbReference type="PANTHER" id="PTHR45445">
    <property type="match status" value="1"/>
</dbReference>
<protein>
    <submittedName>
        <fullName evidence="2">Biotin biosynthesis protein BioC</fullName>
    </submittedName>
</protein>
<dbReference type="EMBL" id="UGGO01000002">
    <property type="protein sequence ID" value="STS10450.1"/>
    <property type="molecule type" value="Genomic_DNA"/>
</dbReference>